<dbReference type="Proteomes" id="UP000261812">
    <property type="component" value="Chromosome"/>
</dbReference>
<dbReference type="GO" id="GO:0061710">
    <property type="term" value="F:L-threonylcarbamoyladenylate synthase"/>
    <property type="evidence" value="ECO:0007669"/>
    <property type="project" value="UniProtKB-EC"/>
</dbReference>
<evidence type="ECO:0000256" key="10">
    <source>
        <dbReference type="ARBA" id="ARBA00029774"/>
    </source>
</evidence>
<keyword evidence="9" id="KW-0067">ATP-binding</keyword>
<feature type="domain" description="YrdC-like" evidence="12">
    <location>
        <begin position="12"/>
        <end position="193"/>
    </location>
</feature>
<keyword evidence="5" id="KW-0808">Transferase</keyword>
<reference evidence="14" key="1">
    <citation type="submission" date="2018-09" db="EMBL/GenBank/DDBJ databases">
        <title>Complete genome sequence of thermophilic cyanobacteria strain Thermosynechococcus elongatus PKUAC-SCTE542.</title>
        <authorList>
            <person name="Liang Y."/>
            <person name="Tang J."/>
            <person name="Daroch M."/>
        </authorList>
    </citation>
    <scope>NUCLEOTIDE SEQUENCE [LARGE SCALE GENOMIC DNA]</scope>
    <source>
        <strain evidence="14">E542</strain>
    </source>
</reference>
<evidence type="ECO:0000256" key="8">
    <source>
        <dbReference type="ARBA" id="ARBA00022741"/>
    </source>
</evidence>
<keyword evidence="14" id="KW-1185">Reference proteome</keyword>
<dbReference type="EC" id="2.7.7.87" evidence="3"/>
<gene>
    <name evidence="13" type="ORF">D3A95_00080</name>
</gene>
<dbReference type="GO" id="GO:0005524">
    <property type="term" value="F:ATP binding"/>
    <property type="evidence" value="ECO:0007669"/>
    <property type="project" value="UniProtKB-KW"/>
</dbReference>
<keyword evidence="7" id="KW-0548">Nucleotidyltransferase</keyword>
<proteinExistence type="inferred from homology"/>
<evidence type="ECO:0000256" key="11">
    <source>
        <dbReference type="ARBA" id="ARBA00048366"/>
    </source>
</evidence>
<comment type="subcellular location">
    <subcellularLocation>
        <location evidence="1">Cytoplasm</location>
    </subcellularLocation>
</comment>
<evidence type="ECO:0000313" key="14">
    <source>
        <dbReference type="Proteomes" id="UP000261812"/>
    </source>
</evidence>
<keyword evidence="4" id="KW-0963">Cytoplasm</keyword>
<dbReference type="InterPro" id="IPR017945">
    <property type="entry name" value="DHBP_synth_RibB-like_a/b_dom"/>
</dbReference>
<sequence>MITLARSLPADTRSFQAIQTHLEQDHVIILPMATVYSFVANGTSPRAIANLRRLKQFSTEQPLAILTRSDRAAEVADLSPEAKTMLAHFPYPVTMIVKSKPHLNPQITRGFDCVYLACPDRFIYDLVGALPFFLVAATVKVGTELIVSFEDAQKYYGEQVPLIVDGGRCAYGRRGTLVDFTLEYPTIMNFGPVSVDDLRPILPNIILPSHLMK</sequence>
<dbReference type="GO" id="GO:0003725">
    <property type="term" value="F:double-stranded RNA binding"/>
    <property type="evidence" value="ECO:0007669"/>
    <property type="project" value="InterPro"/>
</dbReference>
<dbReference type="KEGG" id="tsq:D3A95_00080"/>
<dbReference type="GO" id="GO:0008033">
    <property type="term" value="P:tRNA processing"/>
    <property type="evidence" value="ECO:0007669"/>
    <property type="project" value="UniProtKB-KW"/>
</dbReference>
<evidence type="ECO:0000313" key="13">
    <source>
        <dbReference type="EMBL" id="AXY67153.1"/>
    </source>
</evidence>
<keyword evidence="6" id="KW-0819">tRNA processing</keyword>
<evidence type="ECO:0000259" key="12">
    <source>
        <dbReference type="PROSITE" id="PS51163"/>
    </source>
</evidence>
<accession>A0A3B7M934</accession>
<evidence type="ECO:0000256" key="5">
    <source>
        <dbReference type="ARBA" id="ARBA00022679"/>
    </source>
</evidence>
<dbReference type="GO" id="GO:0000049">
    <property type="term" value="F:tRNA binding"/>
    <property type="evidence" value="ECO:0007669"/>
    <property type="project" value="TreeGrafter"/>
</dbReference>
<dbReference type="GO" id="GO:0005737">
    <property type="term" value="C:cytoplasm"/>
    <property type="evidence" value="ECO:0007669"/>
    <property type="project" value="UniProtKB-SubCell"/>
</dbReference>
<dbReference type="PANTHER" id="PTHR17490">
    <property type="entry name" value="SUA5"/>
    <property type="match status" value="1"/>
</dbReference>
<evidence type="ECO:0000256" key="9">
    <source>
        <dbReference type="ARBA" id="ARBA00022840"/>
    </source>
</evidence>
<name>A0A3B7M934_9CYAN</name>
<evidence type="ECO:0000256" key="1">
    <source>
        <dbReference type="ARBA" id="ARBA00004496"/>
    </source>
</evidence>
<organism evidence="13 14">
    <name type="scientific">Thermosynechococcus sichuanensis E542</name>
    <dbReference type="NCBI Taxonomy" id="2016101"/>
    <lineage>
        <taxon>Bacteria</taxon>
        <taxon>Bacillati</taxon>
        <taxon>Cyanobacteriota</taxon>
        <taxon>Cyanophyceae</taxon>
        <taxon>Acaryochloridales</taxon>
        <taxon>Thermosynechococcaceae</taxon>
        <taxon>Thermosynechococcus</taxon>
        <taxon>Thermosynechococcus sichuanensis</taxon>
    </lineage>
</organism>
<evidence type="ECO:0000256" key="4">
    <source>
        <dbReference type="ARBA" id="ARBA00022490"/>
    </source>
</evidence>
<dbReference type="AlphaFoldDB" id="A0A3B7M934"/>
<keyword evidence="8" id="KW-0547">Nucleotide-binding</keyword>
<dbReference type="SUPFAM" id="SSF55821">
    <property type="entry name" value="YrdC/RibB"/>
    <property type="match status" value="1"/>
</dbReference>
<dbReference type="InterPro" id="IPR006070">
    <property type="entry name" value="Sua5-like_dom"/>
</dbReference>
<comment type="catalytic activity">
    <reaction evidence="11">
        <text>L-threonine + hydrogencarbonate + ATP = L-threonylcarbamoyladenylate + diphosphate + H2O</text>
        <dbReference type="Rhea" id="RHEA:36407"/>
        <dbReference type="ChEBI" id="CHEBI:15377"/>
        <dbReference type="ChEBI" id="CHEBI:17544"/>
        <dbReference type="ChEBI" id="CHEBI:30616"/>
        <dbReference type="ChEBI" id="CHEBI:33019"/>
        <dbReference type="ChEBI" id="CHEBI:57926"/>
        <dbReference type="ChEBI" id="CHEBI:73682"/>
        <dbReference type="EC" id="2.7.7.87"/>
    </reaction>
</comment>
<dbReference type="PANTHER" id="PTHR17490:SF16">
    <property type="entry name" value="THREONYLCARBAMOYL-AMP SYNTHASE"/>
    <property type="match status" value="1"/>
</dbReference>
<evidence type="ECO:0000256" key="7">
    <source>
        <dbReference type="ARBA" id="ARBA00022695"/>
    </source>
</evidence>
<dbReference type="GO" id="GO:0006450">
    <property type="term" value="P:regulation of translational fidelity"/>
    <property type="evidence" value="ECO:0007669"/>
    <property type="project" value="TreeGrafter"/>
</dbReference>
<dbReference type="Pfam" id="PF01300">
    <property type="entry name" value="Sua5_yciO_yrdC"/>
    <property type="match status" value="1"/>
</dbReference>
<protein>
    <recommendedName>
        <fullName evidence="10">L-threonylcarbamoyladenylate synthase</fullName>
        <ecNumber evidence="3">2.7.7.87</ecNumber>
    </recommendedName>
    <alternativeName>
        <fullName evidence="10">L-threonylcarbamoyladenylate synthase</fullName>
    </alternativeName>
</protein>
<dbReference type="Gene3D" id="3.90.870.10">
    <property type="entry name" value="DHBP synthase"/>
    <property type="match status" value="1"/>
</dbReference>
<comment type="similarity">
    <text evidence="2">Belongs to the SUA5 family.</text>
</comment>
<evidence type="ECO:0000256" key="3">
    <source>
        <dbReference type="ARBA" id="ARBA00012584"/>
    </source>
</evidence>
<dbReference type="InterPro" id="IPR050156">
    <property type="entry name" value="TC-AMP_synthase_SUA5"/>
</dbReference>
<dbReference type="PROSITE" id="PS51163">
    <property type="entry name" value="YRDC"/>
    <property type="match status" value="1"/>
</dbReference>
<evidence type="ECO:0000256" key="2">
    <source>
        <dbReference type="ARBA" id="ARBA00007663"/>
    </source>
</evidence>
<evidence type="ECO:0000256" key="6">
    <source>
        <dbReference type="ARBA" id="ARBA00022694"/>
    </source>
</evidence>
<dbReference type="EMBL" id="CP032152">
    <property type="protein sequence ID" value="AXY67153.1"/>
    <property type="molecule type" value="Genomic_DNA"/>
</dbReference>
<dbReference type="RefSeq" id="WP_181495392.1">
    <property type="nucleotide sequence ID" value="NZ_CP032152.1"/>
</dbReference>